<evidence type="ECO:0000313" key="3">
    <source>
        <dbReference type="Proteomes" id="UP000255224"/>
    </source>
</evidence>
<name>A0A376EMP2_CHRCU</name>
<feature type="transmembrane region" description="Helical" evidence="1">
    <location>
        <begin position="5"/>
        <end position="26"/>
    </location>
</feature>
<keyword evidence="1" id="KW-0472">Membrane</keyword>
<protein>
    <submittedName>
        <fullName evidence="2">Uncharacterized protein</fullName>
    </submittedName>
</protein>
<dbReference type="AlphaFoldDB" id="A0A376EMP2"/>
<keyword evidence="1" id="KW-1133">Transmembrane helix</keyword>
<evidence type="ECO:0000313" key="2">
    <source>
        <dbReference type="EMBL" id="STD10965.1"/>
    </source>
</evidence>
<gene>
    <name evidence="2" type="ORF">NCTC13533_04930</name>
</gene>
<sequence>MKTTLISLLISLAFFSVGYWLIYLALISINPPVTYDGHKYMPFKVILQSGIISLILSIILFIFVHRYFKKKN</sequence>
<accession>A0A376EMP2</accession>
<evidence type="ECO:0000256" key="1">
    <source>
        <dbReference type="SAM" id="Phobius"/>
    </source>
</evidence>
<dbReference type="Proteomes" id="UP000255224">
    <property type="component" value="Unassembled WGS sequence"/>
</dbReference>
<keyword evidence="1" id="KW-0812">Transmembrane</keyword>
<reference evidence="2 3" key="1">
    <citation type="submission" date="2018-06" db="EMBL/GenBank/DDBJ databases">
        <authorList>
            <consortium name="Pathogen Informatics"/>
            <person name="Doyle S."/>
        </authorList>
    </citation>
    <scope>NUCLEOTIDE SEQUENCE [LARGE SCALE GENOMIC DNA]</scope>
    <source>
        <strain evidence="2 3">NCTC13533</strain>
    </source>
</reference>
<dbReference type="EMBL" id="UFVQ01000003">
    <property type="protein sequence ID" value="STD10965.1"/>
    <property type="molecule type" value="Genomic_DNA"/>
</dbReference>
<feature type="transmembrane region" description="Helical" evidence="1">
    <location>
        <begin position="46"/>
        <end position="68"/>
    </location>
</feature>
<organism evidence="2 3">
    <name type="scientific">Chryseobacterium carnipullorum</name>
    <dbReference type="NCBI Taxonomy" id="1124835"/>
    <lineage>
        <taxon>Bacteria</taxon>
        <taxon>Pseudomonadati</taxon>
        <taxon>Bacteroidota</taxon>
        <taxon>Flavobacteriia</taxon>
        <taxon>Flavobacteriales</taxon>
        <taxon>Weeksellaceae</taxon>
        <taxon>Chryseobacterium group</taxon>
        <taxon>Chryseobacterium</taxon>
    </lineage>
</organism>
<proteinExistence type="predicted"/>